<protein>
    <submittedName>
        <fullName evidence="2">Uncharacterized protein</fullName>
    </submittedName>
</protein>
<accession>A0A9X7NX60</accession>
<organism evidence="2 3">
    <name type="scientific">Mycolicibacter virginiensis</name>
    <dbReference type="NCBI Taxonomy" id="1795032"/>
    <lineage>
        <taxon>Bacteria</taxon>
        <taxon>Bacillati</taxon>
        <taxon>Actinomycetota</taxon>
        <taxon>Actinomycetes</taxon>
        <taxon>Mycobacteriales</taxon>
        <taxon>Mycobacteriaceae</taxon>
        <taxon>Mycolicibacter</taxon>
    </lineage>
</organism>
<keyword evidence="3" id="KW-1185">Reference proteome</keyword>
<evidence type="ECO:0000313" key="2">
    <source>
        <dbReference type="EMBL" id="PQM50663.1"/>
    </source>
</evidence>
<proteinExistence type="predicted"/>
<dbReference type="AlphaFoldDB" id="A0A9X7NX60"/>
<name>A0A9X7NX60_9MYCO</name>
<comment type="caution">
    <text evidence="2">The sequence shown here is derived from an EMBL/GenBank/DDBJ whole genome shotgun (WGS) entry which is preliminary data.</text>
</comment>
<feature type="compositionally biased region" description="Pro residues" evidence="1">
    <location>
        <begin position="60"/>
        <end position="77"/>
    </location>
</feature>
<feature type="region of interest" description="Disordered" evidence="1">
    <location>
        <begin position="38"/>
        <end position="87"/>
    </location>
</feature>
<dbReference type="EMBL" id="PUEV01000101">
    <property type="protein sequence ID" value="PQM50663.1"/>
    <property type="molecule type" value="Genomic_DNA"/>
</dbReference>
<dbReference type="Proteomes" id="UP000237911">
    <property type="component" value="Unassembled WGS sequence"/>
</dbReference>
<evidence type="ECO:0000256" key="1">
    <source>
        <dbReference type="SAM" id="MobiDB-lite"/>
    </source>
</evidence>
<gene>
    <name evidence="2" type="ORF">C5U48_19360</name>
</gene>
<evidence type="ECO:0000313" key="3">
    <source>
        <dbReference type="Proteomes" id="UP000237911"/>
    </source>
</evidence>
<reference evidence="2 3" key="1">
    <citation type="submission" date="2018-02" db="EMBL/GenBank/DDBJ databases">
        <title>Draft genome sequence of Mycobacterium virginiense isolated from mud of a swine farm in Japan.</title>
        <authorList>
            <person name="Ohya K."/>
        </authorList>
    </citation>
    <scope>NUCLEOTIDE SEQUENCE [LARGE SCALE GENOMIC DNA]</scope>
    <source>
        <strain evidence="2 3">GF75</strain>
    </source>
</reference>
<sequence length="103" mass="10374">MSPSGCCRAIGACWSGTAACRGWRRRCWGCATAQTGPCGGPGFTSPPPARGPTPTSLAEPPGPCGGPGFTSPPPARGPTPTSLAEPPGPCGCSAWCSFWRWPA</sequence>